<proteinExistence type="predicted"/>
<reference evidence="4 5" key="1">
    <citation type="submission" date="2016-11" db="EMBL/GenBank/DDBJ databases">
        <title>Sphingorhabdus sp. LPB0140, isolated from marine environment.</title>
        <authorList>
            <person name="Kim E."/>
            <person name="Yi H."/>
        </authorList>
    </citation>
    <scope>NUCLEOTIDE SEQUENCE [LARGE SCALE GENOMIC DNA]</scope>
    <source>
        <strain evidence="4 5">LPB0140</strain>
    </source>
</reference>
<dbReference type="Pfam" id="PF12276">
    <property type="entry name" value="DUF3617"/>
    <property type="match status" value="1"/>
</dbReference>
<keyword evidence="2" id="KW-0732">Signal</keyword>
<feature type="domain" description="EF-hand" evidence="3">
    <location>
        <begin position="26"/>
        <end position="48"/>
    </location>
</feature>
<protein>
    <recommendedName>
        <fullName evidence="3">EF-hand domain-containing protein</fullName>
    </recommendedName>
</protein>
<dbReference type="InterPro" id="IPR002048">
    <property type="entry name" value="EF_hand_dom"/>
</dbReference>
<dbReference type="PROSITE" id="PS50222">
    <property type="entry name" value="EF_HAND_2"/>
    <property type="match status" value="1"/>
</dbReference>
<feature type="signal peptide" evidence="2">
    <location>
        <begin position="1"/>
        <end position="25"/>
    </location>
</feature>
<feature type="chain" id="PRO_5012995829" description="EF-hand domain-containing protein" evidence="2">
    <location>
        <begin position="26"/>
        <end position="209"/>
    </location>
</feature>
<feature type="region of interest" description="Disordered" evidence="1">
    <location>
        <begin position="183"/>
        <end position="209"/>
    </location>
</feature>
<dbReference type="RefSeq" id="WP_072558428.1">
    <property type="nucleotide sequence ID" value="NZ_CP018154.1"/>
</dbReference>
<accession>A0A1L3J9J4</accession>
<dbReference type="InterPro" id="IPR022061">
    <property type="entry name" value="DUF3617"/>
</dbReference>
<dbReference type="AlphaFoldDB" id="A0A1L3J9J4"/>
<evidence type="ECO:0000313" key="5">
    <source>
        <dbReference type="Proteomes" id="UP000242561"/>
    </source>
</evidence>
<feature type="compositionally biased region" description="Low complexity" evidence="1">
    <location>
        <begin position="186"/>
        <end position="209"/>
    </location>
</feature>
<keyword evidence="5" id="KW-1185">Reference proteome</keyword>
<dbReference type="PROSITE" id="PS00018">
    <property type="entry name" value="EF_HAND_1"/>
    <property type="match status" value="1"/>
</dbReference>
<dbReference type="OrthoDB" id="7405484at2"/>
<dbReference type="Proteomes" id="UP000242561">
    <property type="component" value="Chromosome"/>
</dbReference>
<dbReference type="KEGG" id="sphl:LPB140_01865"/>
<evidence type="ECO:0000259" key="3">
    <source>
        <dbReference type="PROSITE" id="PS50222"/>
    </source>
</evidence>
<dbReference type="PROSITE" id="PS51257">
    <property type="entry name" value="PROKAR_LIPOPROTEIN"/>
    <property type="match status" value="1"/>
</dbReference>
<dbReference type="STRING" id="1913578.LPB140_01865"/>
<dbReference type="GO" id="GO:0005509">
    <property type="term" value="F:calcium ion binding"/>
    <property type="evidence" value="ECO:0007669"/>
    <property type="project" value="InterPro"/>
</dbReference>
<name>A0A1L3J9J4_9SPHN</name>
<organism evidence="4 5">
    <name type="scientific">Sphingorhabdus lutea</name>
    <dbReference type="NCBI Taxonomy" id="1913578"/>
    <lineage>
        <taxon>Bacteria</taxon>
        <taxon>Pseudomonadati</taxon>
        <taxon>Pseudomonadota</taxon>
        <taxon>Alphaproteobacteria</taxon>
        <taxon>Sphingomonadales</taxon>
        <taxon>Sphingomonadaceae</taxon>
        <taxon>Sphingorhabdus</taxon>
    </lineage>
</organism>
<evidence type="ECO:0000313" key="4">
    <source>
        <dbReference type="EMBL" id="APG61781.1"/>
    </source>
</evidence>
<dbReference type="EMBL" id="CP018154">
    <property type="protein sequence ID" value="APG61781.1"/>
    <property type="molecule type" value="Genomic_DNA"/>
</dbReference>
<gene>
    <name evidence="4" type="ORF">LPB140_01865</name>
</gene>
<evidence type="ECO:0000256" key="2">
    <source>
        <dbReference type="SAM" id="SignalP"/>
    </source>
</evidence>
<evidence type="ECO:0000256" key="1">
    <source>
        <dbReference type="SAM" id="MobiDB-lite"/>
    </source>
</evidence>
<dbReference type="InterPro" id="IPR018247">
    <property type="entry name" value="EF_Hand_1_Ca_BS"/>
</dbReference>
<sequence>MKLSTKIAVFTLPTLLLMGCNSSNADKDGDGKVSEEELKAEVEKSGIGKLKAGQWEMSMKMSELDAPGMPKELQEMMKSQLGKEQKMKTCVTKEQAEKPSAEFFGGNKDKCTITKMERDGSKITTEMKCDMGNNIAMMGKTMGEFSDSSYKMSIDQQISGAKPEEKMSMKGEISGKYLGECPAEPAAPAVTMPPKAPAAPVKAAPPSAK</sequence>